<dbReference type="InterPro" id="IPR052514">
    <property type="entry name" value="SAM-dependent_MTase"/>
</dbReference>
<evidence type="ECO:0000259" key="1">
    <source>
        <dbReference type="Pfam" id="PF05050"/>
    </source>
</evidence>
<dbReference type="EMBL" id="JRHH01000003">
    <property type="protein sequence ID" value="KGD68135.1"/>
    <property type="molecule type" value="Genomic_DNA"/>
</dbReference>
<name>A0A095UZZ6_9FLAO</name>
<dbReference type="InterPro" id="IPR006342">
    <property type="entry name" value="FkbM_mtfrase"/>
</dbReference>
<accession>A0A095UZZ6</accession>
<reference evidence="2 3" key="1">
    <citation type="submission" date="2014-09" db="EMBL/GenBank/DDBJ databases">
        <title>Whole Genome Shotgun of Flavobacterium aquatile LMG 4008.</title>
        <authorList>
            <person name="Gale A.N."/>
            <person name="Pipes S.E."/>
            <person name="Newman J.D."/>
        </authorList>
    </citation>
    <scope>NUCLEOTIDE SEQUENCE [LARGE SCALE GENOMIC DNA]</scope>
    <source>
        <strain evidence="2 3">LMG 4008</strain>
    </source>
</reference>
<dbReference type="InterPro" id="IPR029063">
    <property type="entry name" value="SAM-dependent_MTases_sf"/>
</dbReference>
<dbReference type="NCBIfam" id="TIGR01444">
    <property type="entry name" value="fkbM_fam"/>
    <property type="match status" value="1"/>
</dbReference>
<keyword evidence="3" id="KW-1185">Reference proteome</keyword>
<dbReference type="RefSeq" id="WP_035125756.1">
    <property type="nucleotide sequence ID" value="NZ_JRHH01000003.1"/>
</dbReference>
<sequence>MKKYIYRLINKLGYKIENRQHTLDKEMVYLSKFKIIENSNLLYRARVYVKKIDSFYPDLKIKNHLNGFIFSFSDVSIFVESPEEIFIISEVFVEYDYNFISTEKCIVIDIGANIGISSLFFSRLPFVDKIYSFEPVSETYQQAKNNLSLNEKINKVEQLNNFGLGKNNRSEIFIFNKEMKGNTGVRGLLSPSYAANSNNFIEVEVSIRDTSEIITQIKNENKVEKIVVKMDCEGAEYEIFENLTKSGVLNNVDIFMIEWHDKGSSVIEEALKKANFNCFSRNLGPNSGMIHAYKN</sequence>
<dbReference type="OrthoDB" id="9812600at2"/>
<dbReference type="PANTHER" id="PTHR34203">
    <property type="entry name" value="METHYLTRANSFERASE, FKBM FAMILY PROTEIN"/>
    <property type="match status" value="1"/>
</dbReference>
<dbReference type="Pfam" id="PF05050">
    <property type="entry name" value="Methyltransf_21"/>
    <property type="match status" value="1"/>
</dbReference>
<dbReference type="SUPFAM" id="SSF53335">
    <property type="entry name" value="S-adenosyl-L-methionine-dependent methyltransferases"/>
    <property type="match status" value="1"/>
</dbReference>
<dbReference type="Gene3D" id="3.40.50.150">
    <property type="entry name" value="Vaccinia Virus protein VP39"/>
    <property type="match status" value="1"/>
</dbReference>
<dbReference type="Proteomes" id="UP000029554">
    <property type="component" value="Unassembled WGS sequence"/>
</dbReference>
<feature type="domain" description="Methyltransferase FkbM" evidence="1">
    <location>
        <begin position="109"/>
        <end position="261"/>
    </location>
</feature>
<dbReference type="PANTHER" id="PTHR34203:SF15">
    <property type="entry name" value="SLL1173 PROTEIN"/>
    <property type="match status" value="1"/>
</dbReference>
<gene>
    <name evidence="2" type="ORF">LG45_07510</name>
</gene>
<organism evidence="2 3">
    <name type="scientific">Flavobacterium aquatile LMG 4008 = ATCC 11947</name>
    <dbReference type="NCBI Taxonomy" id="1453498"/>
    <lineage>
        <taxon>Bacteria</taxon>
        <taxon>Pseudomonadati</taxon>
        <taxon>Bacteroidota</taxon>
        <taxon>Flavobacteriia</taxon>
        <taxon>Flavobacteriales</taxon>
        <taxon>Flavobacteriaceae</taxon>
        <taxon>Flavobacterium</taxon>
    </lineage>
</organism>
<dbReference type="AlphaFoldDB" id="A0A095UZZ6"/>
<comment type="caution">
    <text evidence="2">The sequence shown here is derived from an EMBL/GenBank/DDBJ whole genome shotgun (WGS) entry which is preliminary data.</text>
</comment>
<evidence type="ECO:0000313" key="2">
    <source>
        <dbReference type="EMBL" id="KGD68135.1"/>
    </source>
</evidence>
<evidence type="ECO:0000313" key="3">
    <source>
        <dbReference type="Proteomes" id="UP000029554"/>
    </source>
</evidence>
<dbReference type="eggNOG" id="COG2520">
    <property type="taxonomic scope" value="Bacteria"/>
</dbReference>
<proteinExistence type="predicted"/>
<protein>
    <recommendedName>
        <fullName evidence="1">Methyltransferase FkbM domain-containing protein</fullName>
    </recommendedName>
</protein>
<dbReference type="STRING" id="1453498.LG45_07510"/>